<evidence type="ECO:0000313" key="2">
    <source>
        <dbReference type="EMBL" id="SDC02796.1"/>
    </source>
</evidence>
<dbReference type="EMBL" id="FMZE01000001">
    <property type="protein sequence ID" value="SDC02796.1"/>
    <property type="molecule type" value="Genomic_DNA"/>
</dbReference>
<proteinExistence type="predicted"/>
<gene>
    <name evidence="2" type="ORF">SAMN05421630_101127</name>
</gene>
<name>A0A1G6IAN1_9PSEU</name>
<feature type="compositionally biased region" description="Low complexity" evidence="1">
    <location>
        <begin position="30"/>
        <end position="46"/>
    </location>
</feature>
<dbReference type="Proteomes" id="UP000199494">
    <property type="component" value="Unassembled WGS sequence"/>
</dbReference>
<keyword evidence="3" id="KW-1185">Reference proteome</keyword>
<dbReference type="AlphaFoldDB" id="A0A1G6IAN1"/>
<organism evidence="2 3">
    <name type="scientific">Prauserella marina</name>
    <dbReference type="NCBI Taxonomy" id="530584"/>
    <lineage>
        <taxon>Bacteria</taxon>
        <taxon>Bacillati</taxon>
        <taxon>Actinomycetota</taxon>
        <taxon>Actinomycetes</taxon>
        <taxon>Pseudonocardiales</taxon>
        <taxon>Pseudonocardiaceae</taxon>
        <taxon>Prauserella</taxon>
    </lineage>
</organism>
<accession>A0A1G6IAN1</accession>
<reference evidence="2 3" key="1">
    <citation type="submission" date="2016-10" db="EMBL/GenBank/DDBJ databases">
        <authorList>
            <person name="de Groot N.N."/>
        </authorList>
    </citation>
    <scope>NUCLEOTIDE SEQUENCE [LARGE SCALE GENOMIC DNA]</scope>
    <source>
        <strain evidence="2 3">CGMCC 4.5506</strain>
    </source>
</reference>
<evidence type="ECO:0000256" key="1">
    <source>
        <dbReference type="SAM" id="MobiDB-lite"/>
    </source>
</evidence>
<feature type="region of interest" description="Disordered" evidence="1">
    <location>
        <begin position="21"/>
        <end position="58"/>
    </location>
</feature>
<sequence length="58" mass="5936">MTASWMKSNCDVERKNVAQAMPTAAKANETSSAAGTSSTAHGVTTSPIAPITPRKDSA</sequence>
<evidence type="ECO:0000313" key="3">
    <source>
        <dbReference type="Proteomes" id="UP000199494"/>
    </source>
</evidence>
<protein>
    <submittedName>
        <fullName evidence="2">Uncharacterized protein</fullName>
    </submittedName>
</protein>